<organism evidence="2 3">
    <name type="scientific">Sphaerulina musiva (strain SO2202)</name>
    <name type="common">Poplar stem canker fungus</name>
    <name type="synonym">Septoria musiva</name>
    <dbReference type="NCBI Taxonomy" id="692275"/>
    <lineage>
        <taxon>Eukaryota</taxon>
        <taxon>Fungi</taxon>
        <taxon>Dikarya</taxon>
        <taxon>Ascomycota</taxon>
        <taxon>Pezizomycotina</taxon>
        <taxon>Dothideomycetes</taxon>
        <taxon>Dothideomycetidae</taxon>
        <taxon>Mycosphaerellales</taxon>
        <taxon>Mycosphaerellaceae</taxon>
        <taxon>Sphaerulina</taxon>
    </lineage>
</organism>
<evidence type="ECO:0000313" key="2">
    <source>
        <dbReference type="EMBL" id="EMF09764.1"/>
    </source>
</evidence>
<sequence length="405" mass="42564">MRYSTSALALAASASAQYSSDFLPSNPGGAIPAGIEAPTTAGFQNATIQPARGGLAVCSTGVVEVTAGTTMNLKFKNFNLPTNQSSVTGTFVDMGTSGSPFMQDIMGGMQSVNGTYKIGATLCTPANNTQPDQVQILTHGIGFDRYYWDFAPGYSWVDVAAQYNHATFFYDRLGVGKSDTPDGLNVVQAPLEVEIAHQLIQMLRAGKFGHFSKVVGVGHSFGSIITQAITSQYPADLDAAVLTGFTGNSSAVAPFLLSLNLALASNNAPYRFASVPADYLVSSSAISAQIGFLRTPGFDPSILNLAEATKGTTTFGELFSLTASTRPAMNYTKPVAVVNGANDFPFCYGNCTFPMNLAEAVFPALYPAASRTGAYLAEVAGHGLNLHYSAVEAYRFAQDFLGVGI</sequence>
<dbReference type="eggNOG" id="ENOG502RXAR">
    <property type="taxonomic scope" value="Eukaryota"/>
</dbReference>
<name>M3CYN1_SPHMS</name>
<dbReference type="OrthoDB" id="190201at2759"/>
<evidence type="ECO:0000259" key="1">
    <source>
        <dbReference type="Pfam" id="PF12697"/>
    </source>
</evidence>
<dbReference type="GeneID" id="27899827"/>
<dbReference type="OMA" id="GGNCLYP"/>
<accession>M3CYN1</accession>
<dbReference type="Proteomes" id="UP000016931">
    <property type="component" value="Unassembled WGS sequence"/>
</dbReference>
<feature type="domain" description="AB hydrolase-1" evidence="1">
    <location>
        <begin position="136"/>
        <end position="387"/>
    </location>
</feature>
<proteinExistence type="predicted"/>
<dbReference type="InterPro" id="IPR000073">
    <property type="entry name" value="AB_hydrolase_1"/>
</dbReference>
<dbReference type="RefSeq" id="XP_016757885.1">
    <property type="nucleotide sequence ID" value="XM_016902690.1"/>
</dbReference>
<dbReference type="Pfam" id="PF12697">
    <property type="entry name" value="Abhydrolase_6"/>
    <property type="match status" value="1"/>
</dbReference>
<dbReference type="AlphaFoldDB" id="M3CYN1"/>
<protein>
    <submittedName>
        <fullName evidence="2">Alpha/beta-hydrolase</fullName>
    </submittedName>
</protein>
<reference evidence="2 3" key="1">
    <citation type="journal article" date="2012" name="PLoS Pathog.">
        <title>Diverse lifestyles and strategies of plant pathogenesis encoded in the genomes of eighteen Dothideomycetes fungi.</title>
        <authorList>
            <person name="Ohm R.A."/>
            <person name="Feau N."/>
            <person name="Henrissat B."/>
            <person name="Schoch C.L."/>
            <person name="Horwitz B.A."/>
            <person name="Barry K.W."/>
            <person name="Condon B.J."/>
            <person name="Copeland A.C."/>
            <person name="Dhillon B."/>
            <person name="Glaser F."/>
            <person name="Hesse C.N."/>
            <person name="Kosti I."/>
            <person name="LaButti K."/>
            <person name="Lindquist E.A."/>
            <person name="Lucas S."/>
            <person name="Salamov A.A."/>
            <person name="Bradshaw R.E."/>
            <person name="Ciuffetti L."/>
            <person name="Hamelin R.C."/>
            <person name="Kema G.H.J."/>
            <person name="Lawrence C."/>
            <person name="Scott J.A."/>
            <person name="Spatafora J.W."/>
            <person name="Turgeon B.G."/>
            <person name="de Wit P.J.G.M."/>
            <person name="Zhong S."/>
            <person name="Goodwin S.B."/>
            <person name="Grigoriev I.V."/>
        </authorList>
    </citation>
    <scope>NUCLEOTIDE SEQUENCE [LARGE SCALE GENOMIC DNA]</scope>
    <source>
        <strain evidence="2 3">SO2202</strain>
    </source>
</reference>
<dbReference type="EMBL" id="KB456268">
    <property type="protein sequence ID" value="EMF09764.1"/>
    <property type="molecule type" value="Genomic_DNA"/>
</dbReference>
<evidence type="ECO:0000313" key="3">
    <source>
        <dbReference type="Proteomes" id="UP000016931"/>
    </source>
</evidence>
<keyword evidence="2" id="KW-0378">Hydrolase</keyword>
<keyword evidence="3" id="KW-1185">Reference proteome</keyword>
<dbReference type="InterPro" id="IPR029058">
    <property type="entry name" value="AB_hydrolase_fold"/>
</dbReference>
<dbReference type="SUPFAM" id="SSF53474">
    <property type="entry name" value="alpha/beta-Hydrolases"/>
    <property type="match status" value="1"/>
</dbReference>
<dbReference type="HOGENOM" id="CLU_034763_2_0_1"/>
<dbReference type="Gene3D" id="3.40.50.1820">
    <property type="entry name" value="alpha/beta hydrolase"/>
    <property type="match status" value="1"/>
</dbReference>
<gene>
    <name evidence="2" type="ORF">SEPMUDRAFT_135212</name>
</gene>
<dbReference type="GO" id="GO:0016787">
    <property type="term" value="F:hydrolase activity"/>
    <property type="evidence" value="ECO:0007669"/>
    <property type="project" value="UniProtKB-KW"/>
</dbReference>